<keyword evidence="3" id="KW-1185">Reference proteome</keyword>
<dbReference type="Proteomes" id="UP001333818">
    <property type="component" value="Unassembled WGS sequence"/>
</dbReference>
<dbReference type="RefSeq" id="WP_330485000.1">
    <property type="nucleotide sequence ID" value="NZ_JAZBJZ010000083.1"/>
</dbReference>
<dbReference type="PANTHER" id="PTHR46638:SF1">
    <property type="entry name" value="CORRINOID ADENOSYLTRANSFERASE"/>
    <property type="match status" value="1"/>
</dbReference>
<dbReference type="PIRSF" id="PIRSF015617">
    <property type="entry name" value="Adensltrnsf_CobA"/>
    <property type="match status" value="1"/>
</dbReference>
<dbReference type="SUPFAM" id="SSF52540">
    <property type="entry name" value="P-loop containing nucleoside triphosphate hydrolases"/>
    <property type="match status" value="1"/>
</dbReference>
<dbReference type="EMBL" id="JAZBJZ010000083">
    <property type="protein sequence ID" value="MEE3718567.1"/>
    <property type="molecule type" value="Genomic_DNA"/>
</dbReference>
<name>A0AAW9PUG9_9CYAN</name>
<accession>A0AAW9PUG9</accession>
<protein>
    <submittedName>
        <fullName evidence="2">Cob(I)yrinic acid a,c-diamide adenosyltransferase</fullName>
        <ecNumber evidence="2">2.5.1.17</ecNumber>
    </submittedName>
</protein>
<comment type="caution">
    <text evidence="2">The sequence shown here is derived from an EMBL/GenBank/DDBJ whole genome shotgun (WGS) entry which is preliminary data.</text>
</comment>
<dbReference type="PANTHER" id="PTHR46638">
    <property type="entry name" value="CORRINOID ADENOSYLTRANSFERASE"/>
    <property type="match status" value="1"/>
</dbReference>
<keyword evidence="2" id="KW-0808">Transferase</keyword>
<dbReference type="Gene3D" id="3.40.50.300">
    <property type="entry name" value="P-loop containing nucleotide triphosphate hydrolases"/>
    <property type="match status" value="1"/>
</dbReference>
<sequence length="196" mass="21653">MVAQIKTTQVNATKAVSTDRPQKNCKQEKQPTVPLTVTPPKGTIQVFIAPNRSLYADVIAQALRIAGQGTSVLVIQFFQGGINQGVANPRRLGENLEWLRCNVDRNIDDLERELTEAEVEAVMELWQYAKTAIQTGNYGLVVLDEIGLAIERSLFTETELLEALEKRPSQVDVMLTGASISSKILDSADQVTKRRS</sequence>
<organism evidence="2 3">
    <name type="scientific">Tumidithrix elongata BACA0141</name>
    <dbReference type="NCBI Taxonomy" id="2716417"/>
    <lineage>
        <taxon>Bacteria</taxon>
        <taxon>Bacillati</taxon>
        <taxon>Cyanobacteriota</taxon>
        <taxon>Cyanophyceae</taxon>
        <taxon>Pseudanabaenales</taxon>
        <taxon>Pseudanabaenaceae</taxon>
        <taxon>Tumidithrix</taxon>
        <taxon>Tumidithrix elongata</taxon>
    </lineage>
</organism>
<feature type="region of interest" description="Disordered" evidence="1">
    <location>
        <begin position="1"/>
        <end position="34"/>
    </location>
</feature>
<evidence type="ECO:0000256" key="1">
    <source>
        <dbReference type="SAM" id="MobiDB-lite"/>
    </source>
</evidence>
<proteinExistence type="predicted"/>
<dbReference type="Pfam" id="PF02572">
    <property type="entry name" value="CobA_CobO_BtuR"/>
    <property type="match status" value="1"/>
</dbReference>
<dbReference type="InterPro" id="IPR003724">
    <property type="entry name" value="CblAdoTrfase_CobA"/>
</dbReference>
<dbReference type="EC" id="2.5.1.17" evidence="2"/>
<dbReference type="GO" id="GO:0009236">
    <property type="term" value="P:cobalamin biosynthetic process"/>
    <property type="evidence" value="ECO:0007669"/>
    <property type="project" value="InterPro"/>
</dbReference>
<dbReference type="GO" id="GO:0005524">
    <property type="term" value="F:ATP binding"/>
    <property type="evidence" value="ECO:0007669"/>
    <property type="project" value="InterPro"/>
</dbReference>
<evidence type="ECO:0000313" key="3">
    <source>
        <dbReference type="Proteomes" id="UP001333818"/>
    </source>
</evidence>
<dbReference type="GO" id="GO:0008817">
    <property type="term" value="F:corrinoid adenosyltransferase activity"/>
    <property type="evidence" value="ECO:0007669"/>
    <property type="project" value="UniProtKB-EC"/>
</dbReference>
<dbReference type="InterPro" id="IPR027417">
    <property type="entry name" value="P-loop_NTPase"/>
</dbReference>
<dbReference type="AlphaFoldDB" id="A0AAW9PUG9"/>
<reference evidence="2" key="1">
    <citation type="submission" date="2024-01" db="EMBL/GenBank/DDBJ databases">
        <title>Bank of Algae and Cyanobacteria of the Azores (BACA) strain genomes.</title>
        <authorList>
            <person name="Luz R."/>
            <person name="Cordeiro R."/>
            <person name="Fonseca A."/>
            <person name="Goncalves V."/>
        </authorList>
    </citation>
    <scope>NUCLEOTIDE SEQUENCE</scope>
    <source>
        <strain evidence="2">BACA0141</strain>
    </source>
</reference>
<gene>
    <name evidence="2" type="ORF">V2H45_17645</name>
</gene>
<feature type="compositionally biased region" description="Basic and acidic residues" evidence="1">
    <location>
        <begin position="20"/>
        <end position="29"/>
    </location>
</feature>
<evidence type="ECO:0000313" key="2">
    <source>
        <dbReference type="EMBL" id="MEE3718567.1"/>
    </source>
</evidence>
<feature type="compositionally biased region" description="Polar residues" evidence="1">
    <location>
        <begin position="1"/>
        <end position="16"/>
    </location>
</feature>